<evidence type="ECO:0000256" key="2">
    <source>
        <dbReference type="SAM" id="MobiDB-lite"/>
    </source>
</evidence>
<evidence type="ECO:0000313" key="3">
    <source>
        <dbReference type="EMBL" id="GBP46095.1"/>
    </source>
</evidence>
<sequence length="947" mass="109883">MEEEAGTDVVTSLRSEVAGLQYKRDKLLSENGDLKNQMLSRDQRILEQQVEIDHLREQNARQNAIISSLKKKIQDLEDAQRNLQAGQSRSELTVQTLQRDNRYYEDKVKDLEKKLRSLEIECNNEEQQKENARCQFHDLIRRLSAALDSDFCETTHTHAPETLIIKASELVQEITRLKNRVSNTADNLTTVEQDLRSCRDALERSNTDKDMLQRQVASQLLDIERLRQEKESLSVSNRVFERELHEAREKLANCSKNLTVITDNVNQNESMIMQLKEDLRHRDEKYQRLQTEFRNTMESIAILLSLPTRFVEAHESTIKDRIREILGENKDRAVVGICSFAGYLQTFRRRLPEFRYLRSKQIEALRDKLNMESQQLSRSVHLHDQSTTRVRVLEDERNILEGKVHKLESELNALELSRENLRKDKANFVAFLERLSRTLNMDELTHDIGVELHTESILHRAEQLARLESDKIVDKLLYYGYYPTLPRLRRERSFHDLPYLKETAVVYQLQRRIRILREQMQRKDLHLDLLRRKLSVQEESSRVRAILQAERDEAVARAKKLARQCDKLSVQLSDARAQVRELNTQLADAAEYKYGGRGSEGTYRRMTYIHVVPSPAAALYRFFLALALLGTHQVTSFDALYLPHRKSYGYVKAVCPAVPNAFRRFPGYCYQRIAVDLNVAAPITITSSIYCERSRFLLFAPTTLIDVINVSMPPCMTELPVRSRNSGPVNIVCHSDIKVKCIWLCTLMRLITSDPPALLMSELANGCNCVRITALERARKIEEMQKKLDDAEMLRTRYSRKVNVLKDQVRTTGETFEHERSAIEHQITILREDLSRTKELLAEAQRREAQLTSFRNSIAKLLGIISPSTVTDFEMVSRLQKLIDAHHDFTIVSRRYDDPVLRAASRSPPPSRCRTRTPDRSLRYDDSGYADPAFDLDDELYKPRATL</sequence>
<dbReference type="OrthoDB" id="5832575at2759"/>
<feature type="coiled-coil region" evidence="1">
    <location>
        <begin position="167"/>
        <end position="292"/>
    </location>
</feature>
<protein>
    <submittedName>
        <fullName evidence="3">Coiled-coil domain-containing protein 170</fullName>
    </submittedName>
</protein>
<feature type="compositionally biased region" description="Basic and acidic residues" evidence="2">
    <location>
        <begin position="916"/>
        <end position="926"/>
    </location>
</feature>
<dbReference type="STRING" id="151549.A0A4C1W7I0"/>
<feature type="coiled-coil region" evidence="1">
    <location>
        <begin position="544"/>
        <end position="592"/>
    </location>
</feature>
<dbReference type="AlphaFoldDB" id="A0A4C1W7I0"/>
<dbReference type="EMBL" id="BGZK01000476">
    <property type="protein sequence ID" value="GBP46095.1"/>
    <property type="molecule type" value="Genomic_DNA"/>
</dbReference>
<dbReference type="InterPro" id="IPR039139">
    <property type="entry name" value="CCDC170-like"/>
</dbReference>
<feature type="coiled-coil region" evidence="1">
    <location>
        <begin position="390"/>
        <end position="424"/>
    </location>
</feature>
<proteinExistence type="predicted"/>
<organism evidence="3 4">
    <name type="scientific">Eumeta variegata</name>
    <name type="common">Bagworm moth</name>
    <name type="synonym">Eumeta japonica</name>
    <dbReference type="NCBI Taxonomy" id="151549"/>
    <lineage>
        <taxon>Eukaryota</taxon>
        <taxon>Metazoa</taxon>
        <taxon>Ecdysozoa</taxon>
        <taxon>Arthropoda</taxon>
        <taxon>Hexapoda</taxon>
        <taxon>Insecta</taxon>
        <taxon>Pterygota</taxon>
        <taxon>Neoptera</taxon>
        <taxon>Endopterygota</taxon>
        <taxon>Lepidoptera</taxon>
        <taxon>Glossata</taxon>
        <taxon>Ditrysia</taxon>
        <taxon>Tineoidea</taxon>
        <taxon>Psychidae</taxon>
        <taxon>Oiketicinae</taxon>
        <taxon>Eumeta</taxon>
    </lineage>
</organism>
<feature type="coiled-coil region" evidence="1">
    <location>
        <begin position="52"/>
        <end position="142"/>
    </location>
</feature>
<comment type="caution">
    <text evidence="3">The sequence shown here is derived from an EMBL/GenBank/DDBJ whole genome shotgun (WGS) entry which is preliminary data.</text>
</comment>
<name>A0A4C1W7I0_EUMVA</name>
<keyword evidence="1" id="KW-0175">Coiled coil</keyword>
<dbReference type="PANTHER" id="PTHR18863">
    <property type="entry name" value="TSEC-2-RELATED"/>
    <property type="match status" value="1"/>
</dbReference>
<evidence type="ECO:0000313" key="4">
    <source>
        <dbReference type="Proteomes" id="UP000299102"/>
    </source>
</evidence>
<evidence type="ECO:0000256" key="1">
    <source>
        <dbReference type="SAM" id="Coils"/>
    </source>
</evidence>
<accession>A0A4C1W7I0</accession>
<keyword evidence="4" id="KW-1185">Reference proteome</keyword>
<feature type="coiled-coil region" evidence="1">
    <location>
        <begin position="781"/>
        <end position="847"/>
    </location>
</feature>
<dbReference type="Proteomes" id="UP000299102">
    <property type="component" value="Unassembled WGS sequence"/>
</dbReference>
<dbReference type="PANTHER" id="PTHR18863:SF6">
    <property type="entry name" value="COILED-COIL DOMAIN-CONTAINING PROTEIN 170"/>
    <property type="match status" value="1"/>
</dbReference>
<dbReference type="Gene3D" id="1.10.287.1490">
    <property type="match status" value="2"/>
</dbReference>
<feature type="region of interest" description="Disordered" evidence="2">
    <location>
        <begin position="901"/>
        <end position="926"/>
    </location>
</feature>
<reference evidence="3 4" key="1">
    <citation type="journal article" date="2019" name="Commun. Biol.">
        <title>The bagworm genome reveals a unique fibroin gene that provides high tensile strength.</title>
        <authorList>
            <person name="Kono N."/>
            <person name="Nakamura H."/>
            <person name="Ohtoshi R."/>
            <person name="Tomita M."/>
            <person name="Numata K."/>
            <person name="Arakawa K."/>
        </authorList>
    </citation>
    <scope>NUCLEOTIDE SEQUENCE [LARGE SCALE GENOMIC DNA]</scope>
</reference>
<gene>
    <name evidence="3" type="primary">CCDC170</name>
    <name evidence="3" type="ORF">EVAR_41448_1</name>
</gene>